<keyword evidence="3" id="KW-0813">Transport</keyword>
<accession>B3SAS4</accession>
<evidence type="ECO:0000256" key="2">
    <source>
        <dbReference type="ARBA" id="ARBA00007965"/>
    </source>
</evidence>
<evidence type="ECO:0000313" key="8">
    <source>
        <dbReference type="EMBL" id="EDV20154.1"/>
    </source>
</evidence>
<evidence type="ECO:0000256" key="3">
    <source>
        <dbReference type="ARBA" id="ARBA00022448"/>
    </source>
</evidence>
<gene>
    <name evidence="8" type="ORF">TRIADDRAFT_61362</name>
</gene>
<feature type="transmembrane region" description="Helical" evidence="7">
    <location>
        <begin position="78"/>
        <end position="96"/>
    </location>
</feature>
<dbReference type="InterPro" id="IPR002259">
    <property type="entry name" value="Eqnu_transpt"/>
</dbReference>
<dbReference type="GeneID" id="6758528"/>
<dbReference type="GO" id="GO:0005337">
    <property type="term" value="F:nucleoside transmembrane transporter activity"/>
    <property type="evidence" value="ECO:0007669"/>
    <property type="project" value="InterPro"/>
</dbReference>
<evidence type="ECO:0000256" key="7">
    <source>
        <dbReference type="SAM" id="Phobius"/>
    </source>
</evidence>
<dbReference type="KEGG" id="tad:TRIADDRAFT_61362"/>
<comment type="subcellular location">
    <subcellularLocation>
        <location evidence="1">Membrane</location>
        <topology evidence="1">Multi-pass membrane protein</topology>
    </subcellularLocation>
</comment>
<protein>
    <submittedName>
        <fullName evidence="8">Uncharacterized protein</fullName>
    </submittedName>
</protein>
<dbReference type="EMBL" id="DS985262">
    <property type="protein sequence ID" value="EDV20154.1"/>
    <property type="molecule type" value="Genomic_DNA"/>
</dbReference>
<dbReference type="InParanoid" id="B3SAS4"/>
<dbReference type="CTD" id="6758528"/>
<evidence type="ECO:0000313" key="9">
    <source>
        <dbReference type="Proteomes" id="UP000009022"/>
    </source>
</evidence>
<dbReference type="HOGENOM" id="CLU_1663044_0_0_1"/>
<comment type="similarity">
    <text evidence="2">Belongs to the SLC29A/ENT transporter (TC 2.A.57) family.</text>
</comment>
<dbReference type="Pfam" id="PF01733">
    <property type="entry name" value="Nucleoside_tran"/>
    <property type="match status" value="1"/>
</dbReference>
<dbReference type="PhylomeDB" id="B3SAS4"/>
<feature type="transmembrane region" description="Helical" evidence="7">
    <location>
        <begin position="116"/>
        <end position="138"/>
    </location>
</feature>
<evidence type="ECO:0000256" key="4">
    <source>
        <dbReference type="ARBA" id="ARBA00022692"/>
    </source>
</evidence>
<keyword evidence="4 7" id="KW-0812">Transmembrane</keyword>
<dbReference type="Proteomes" id="UP000009022">
    <property type="component" value="Unassembled WGS sequence"/>
</dbReference>
<organism evidence="8 9">
    <name type="scientific">Trichoplax adhaerens</name>
    <name type="common">Trichoplax reptans</name>
    <dbReference type="NCBI Taxonomy" id="10228"/>
    <lineage>
        <taxon>Eukaryota</taxon>
        <taxon>Metazoa</taxon>
        <taxon>Placozoa</taxon>
        <taxon>Uniplacotomia</taxon>
        <taxon>Trichoplacea</taxon>
        <taxon>Trichoplacidae</taxon>
        <taxon>Trichoplax</taxon>
    </lineage>
</organism>
<dbReference type="PRINTS" id="PR01130">
    <property type="entry name" value="DERENTRNSPRT"/>
</dbReference>
<keyword evidence="6 7" id="KW-0472">Membrane</keyword>
<sequence length="159" mass="18339">MSVLDTLSNECINLYYLRFLQDVNAKSQFSATFNIEAIQQKKAIDEDNQASNDSDDEYEHVPFENNRKERLKYAFTKIWPVVCAQFLCFSVTYSIFPGITCRVISVHKRNNSMLTGVLFVPVACFLLFAISNFVGRFISKLIQLEISRSSKLIHDMPDY</sequence>
<dbReference type="GO" id="GO:0016020">
    <property type="term" value="C:membrane"/>
    <property type="evidence" value="ECO:0007669"/>
    <property type="project" value="UniProtKB-SubCell"/>
</dbReference>
<name>B3SAS4_TRIAD</name>
<evidence type="ECO:0000256" key="1">
    <source>
        <dbReference type="ARBA" id="ARBA00004141"/>
    </source>
</evidence>
<dbReference type="AlphaFoldDB" id="B3SAS4"/>
<proteinExistence type="inferred from homology"/>
<evidence type="ECO:0000256" key="6">
    <source>
        <dbReference type="ARBA" id="ARBA00023136"/>
    </source>
</evidence>
<dbReference type="OrthoDB" id="46396at2759"/>
<dbReference type="RefSeq" id="XP_002117315.1">
    <property type="nucleotide sequence ID" value="XM_002117279.1"/>
</dbReference>
<evidence type="ECO:0000256" key="5">
    <source>
        <dbReference type="ARBA" id="ARBA00022989"/>
    </source>
</evidence>
<keyword evidence="9" id="KW-1185">Reference proteome</keyword>
<keyword evidence="5 7" id="KW-1133">Transmembrane helix</keyword>
<reference evidence="8 9" key="1">
    <citation type="journal article" date="2008" name="Nature">
        <title>The Trichoplax genome and the nature of placozoans.</title>
        <authorList>
            <person name="Srivastava M."/>
            <person name="Begovic E."/>
            <person name="Chapman J."/>
            <person name="Putnam N.H."/>
            <person name="Hellsten U."/>
            <person name="Kawashima T."/>
            <person name="Kuo A."/>
            <person name="Mitros T."/>
            <person name="Salamov A."/>
            <person name="Carpenter M.L."/>
            <person name="Signorovitch A.Y."/>
            <person name="Moreno M.A."/>
            <person name="Kamm K."/>
            <person name="Grimwood J."/>
            <person name="Schmutz J."/>
            <person name="Shapiro H."/>
            <person name="Grigoriev I.V."/>
            <person name="Buss L.W."/>
            <person name="Schierwater B."/>
            <person name="Dellaporta S.L."/>
            <person name="Rokhsar D.S."/>
        </authorList>
    </citation>
    <scope>NUCLEOTIDE SEQUENCE [LARGE SCALE GENOMIC DNA]</scope>
    <source>
        <strain evidence="8 9">Grell-BS-1999</strain>
    </source>
</reference>